<reference evidence="2 3" key="1">
    <citation type="journal article" date="2018" name="Front. Plant Sci.">
        <title>Red Clover (Trifolium pratense) and Zigzag Clover (T. medium) - A Picture of Genomic Similarities and Differences.</title>
        <authorList>
            <person name="Dluhosova J."/>
            <person name="Istvanek J."/>
            <person name="Nedelnik J."/>
            <person name="Repkova J."/>
        </authorList>
    </citation>
    <scope>NUCLEOTIDE SEQUENCE [LARGE SCALE GENOMIC DNA]</scope>
    <source>
        <strain evidence="3">cv. 10/8</strain>
        <tissue evidence="2">Leaf</tissue>
    </source>
</reference>
<keyword evidence="3" id="KW-1185">Reference proteome</keyword>
<proteinExistence type="predicted"/>
<feature type="region of interest" description="Disordered" evidence="1">
    <location>
        <begin position="1"/>
        <end position="31"/>
    </location>
</feature>
<dbReference type="EMBL" id="LXQA010035706">
    <property type="protein sequence ID" value="MCH97701.1"/>
    <property type="molecule type" value="Genomic_DNA"/>
</dbReference>
<name>A0A392NDS6_9FABA</name>
<evidence type="ECO:0000313" key="2">
    <source>
        <dbReference type="EMBL" id="MCH97701.1"/>
    </source>
</evidence>
<organism evidence="2 3">
    <name type="scientific">Trifolium medium</name>
    <dbReference type="NCBI Taxonomy" id="97028"/>
    <lineage>
        <taxon>Eukaryota</taxon>
        <taxon>Viridiplantae</taxon>
        <taxon>Streptophyta</taxon>
        <taxon>Embryophyta</taxon>
        <taxon>Tracheophyta</taxon>
        <taxon>Spermatophyta</taxon>
        <taxon>Magnoliopsida</taxon>
        <taxon>eudicotyledons</taxon>
        <taxon>Gunneridae</taxon>
        <taxon>Pentapetalae</taxon>
        <taxon>rosids</taxon>
        <taxon>fabids</taxon>
        <taxon>Fabales</taxon>
        <taxon>Fabaceae</taxon>
        <taxon>Papilionoideae</taxon>
        <taxon>50 kb inversion clade</taxon>
        <taxon>NPAAA clade</taxon>
        <taxon>Hologalegina</taxon>
        <taxon>IRL clade</taxon>
        <taxon>Trifolieae</taxon>
        <taxon>Trifolium</taxon>
    </lineage>
</organism>
<dbReference type="AlphaFoldDB" id="A0A392NDS6"/>
<comment type="caution">
    <text evidence="2">The sequence shown here is derived from an EMBL/GenBank/DDBJ whole genome shotgun (WGS) entry which is preliminary data.</text>
</comment>
<sequence length="31" mass="3348">MNTDAERDNGGTSLNTGGGEIREARRRIGEN</sequence>
<feature type="compositionally biased region" description="Basic and acidic residues" evidence="1">
    <location>
        <begin position="20"/>
        <end position="31"/>
    </location>
</feature>
<accession>A0A392NDS6</accession>
<evidence type="ECO:0000313" key="3">
    <source>
        <dbReference type="Proteomes" id="UP000265520"/>
    </source>
</evidence>
<dbReference type="Proteomes" id="UP000265520">
    <property type="component" value="Unassembled WGS sequence"/>
</dbReference>
<protein>
    <submittedName>
        <fullName evidence="2">Uncharacterized protein</fullName>
    </submittedName>
</protein>
<evidence type="ECO:0000256" key="1">
    <source>
        <dbReference type="SAM" id="MobiDB-lite"/>
    </source>
</evidence>